<keyword evidence="2" id="KW-1185">Reference proteome</keyword>
<gene>
    <name evidence="1" type="ORF">INT48_006797</name>
</gene>
<dbReference type="AlphaFoldDB" id="A0A8H7SLJ7"/>
<evidence type="ECO:0000313" key="1">
    <source>
        <dbReference type="EMBL" id="KAG2232120.1"/>
    </source>
</evidence>
<comment type="caution">
    <text evidence="1">The sequence shown here is derived from an EMBL/GenBank/DDBJ whole genome shotgun (WGS) entry which is preliminary data.</text>
</comment>
<organism evidence="1 2">
    <name type="scientific">Thamnidium elegans</name>
    <dbReference type="NCBI Taxonomy" id="101142"/>
    <lineage>
        <taxon>Eukaryota</taxon>
        <taxon>Fungi</taxon>
        <taxon>Fungi incertae sedis</taxon>
        <taxon>Mucoromycota</taxon>
        <taxon>Mucoromycotina</taxon>
        <taxon>Mucoromycetes</taxon>
        <taxon>Mucorales</taxon>
        <taxon>Mucorineae</taxon>
        <taxon>Mucoraceae</taxon>
        <taxon>Thamnidium</taxon>
    </lineage>
</organism>
<evidence type="ECO:0000313" key="2">
    <source>
        <dbReference type="Proteomes" id="UP000613177"/>
    </source>
</evidence>
<accession>A0A8H7SLJ7</accession>
<name>A0A8H7SLJ7_9FUNG</name>
<proteinExistence type="predicted"/>
<protein>
    <submittedName>
        <fullName evidence="1">Uncharacterized protein</fullName>
    </submittedName>
</protein>
<reference evidence="1" key="1">
    <citation type="submission" date="2021-01" db="EMBL/GenBank/DDBJ databases">
        <title>Metabolic potential, ecology and presence of endohyphal bacteria is reflected in genomic diversity of Mucoromycotina.</title>
        <authorList>
            <person name="Muszewska A."/>
            <person name="Okrasinska A."/>
            <person name="Steczkiewicz K."/>
            <person name="Drgas O."/>
            <person name="Orlowska M."/>
            <person name="Perlinska-Lenart U."/>
            <person name="Aleksandrzak-Piekarczyk T."/>
            <person name="Szatraj K."/>
            <person name="Zielenkiewicz U."/>
            <person name="Pilsyk S."/>
            <person name="Malc E."/>
            <person name="Mieczkowski P."/>
            <person name="Kruszewska J.S."/>
            <person name="Biernat P."/>
            <person name="Pawlowska J."/>
        </authorList>
    </citation>
    <scope>NUCLEOTIDE SEQUENCE</scope>
    <source>
        <strain evidence="1">WA0000018081</strain>
    </source>
</reference>
<dbReference type="Proteomes" id="UP000613177">
    <property type="component" value="Unassembled WGS sequence"/>
</dbReference>
<sequence>MKHLSLSREARAYIEESLNEGYRKHGTKLSIQVLCNSFSEASNAIVHRDQSVHADEAHKIYKKIQETFYKYVNDQKESFKIRLDELVANGYKTFVGNHYDTAFSFGFSYPGSNSNSITSMATNIFSGMQNFGLNMETNNFVESWHNQSKTTYLERKRNERADRLIFILVNDIEPDFIEKPIVFS</sequence>
<dbReference type="EMBL" id="JAEPRE010000123">
    <property type="protein sequence ID" value="KAG2232120.1"/>
    <property type="molecule type" value="Genomic_DNA"/>
</dbReference>